<evidence type="ECO:0000313" key="4">
    <source>
        <dbReference type="Proteomes" id="UP000422744"/>
    </source>
</evidence>
<feature type="transmembrane region" description="Helical" evidence="2">
    <location>
        <begin position="340"/>
        <end position="359"/>
    </location>
</feature>
<proteinExistence type="predicted"/>
<organism evidence="3 4">
    <name type="scientific">Wolbachia pipientis</name>
    <dbReference type="NCBI Taxonomy" id="955"/>
    <lineage>
        <taxon>Bacteria</taxon>
        <taxon>Pseudomonadati</taxon>
        <taxon>Pseudomonadota</taxon>
        <taxon>Alphaproteobacteria</taxon>
        <taxon>Rickettsiales</taxon>
        <taxon>Anaplasmataceae</taxon>
        <taxon>Wolbachieae</taxon>
        <taxon>Wolbachia</taxon>
    </lineage>
</organism>
<protein>
    <recommendedName>
        <fullName evidence="5">DUF350 domain-containing protein</fullName>
    </recommendedName>
</protein>
<gene>
    <name evidence="3" type="ORF">E0495_05285</name>
</gene>
<feature type="region of interest" description="Disordered" evidence="1">
    <location>
        <begin position="212"/>
        <end position="323"/>
    </location>
</feature>
<feature type="transmembrane region" description="Helical" evidence="2">
    <location>
        <begin position="365"/>
        <end position="383"/>
    </location>
</feature>
<keyword evidence="2" id="KW-0812">Transmembrane</keyword>
<dbReference type="AlphaFoldDB" id="A0A6I6CQD8"/>
<name>A0A6I6CQD8_WOLPI</name>
<reference evidence="3 4" key="1">
    <citation type="submission" date="2019-03" db="EMBL/GenBank/DDBJ databases">
        <title>Wolbachia endosymbiont of Haematobia irritans wIrr.</title>
        <authorList>
            <person name="Parry R.H."/>
            <person name="Asgari S."/>
        </authorList>
    </citation>
    <scope>NUCLEOTIDE SEQUENCE [LARGE SCALE GENOMIC DNA]</scope>
    <source>
        <strain evidence="4">wIrr</strain>
    </source>
</reference>
<sequence>MPGTLKKPQNNKEVINQQLHDTIYKKVTKKTHNHESPKKNGDGTIKKCIELFKEGASPEVLTELEKSLREQLEKSPEKQEEYQKHYKYYIENFLPALKDEVIKSEELAVPTVFNNEREQSQRPQTKRGKIVKTILDITNRSSSVSSIPNAVEENIEDQMQLGHIEEQNNTQETPLNVAEKKSGDTKILGQLDIPKEVSRKYSKVMEQLKKNIKTPKLGNGSGSDSGINSPGLSEKNSISPINSRKNSLTSIASTSSEESLNSTLSSVEEDNGLQPEGGEKTELLESNLESPKENETQVQPEQTVKKEPKMQENENSDGQANPDQVKKDILLKNQPNNRNLHVAFVAGCALSTIGCIVAGAMTSGLIGAGLLAMVAVLAIAAVAELHSNFLSSKLTSINVSPLVDDKSLQHVHSGKN</sequence>
<dbReference type="Proteomes" id="UP000422744">
    <property type="component" value="Chromosome"/>
</dbReference>
<feature type="compositionally biased region" description="Low complexity" evidence="1">
    <location>
        <begin position="247"/>
        <end position="266"/>
    </location>
</feature>
<evidence type="ECO:0000256" key="1">
    <source>
        <dbReference type="SAM" id="MobiDB-lite"/>
    </source>
</evidence>
<feature type="compositionally biased region" description="Polar residues" evidence="1">
    <location>
        <begin position="234"/>
        <end position="246"/>
    </location>
</feature>
<evidence type="ECO:0000256" key="2">
    <source>
        <dbReference type="SAM" id="Phobius"/>
    </source>
</evidence>
<dbReference type="RefSeq" id="WP_155969231.1">
    <property type="nucleotide sequence ID" value="NZ_CP037426.1"/>
</dbReference>
<evidence type="ECO:0008006" key="5">
    <source>
        <dbReference type="Google" id="ProtNLM"/>
    </source>
</evidence>
<dbReference type="EMBL" id="CP037426">
    <property type="protein sequence ID" value="QGT16592.1"/>
    <property type="molecule type" value="Genomic_DNA"/>
</dbReference>
<feature type="compositionally biased region" description="Low complexity" evidence="1">
    <location>
        <begin position="222"/>
        <end position="231"/>
    </location>
</feature>
<evidence type="ECO:0000313" key="3">
    <source>
        <dbReference type="EMBL" id="QGT16592.1"/>
    </source>
</evidence>
<accession>A0A6I6CQD8</accession>
<feature type="compositionally biased region" description="Basic and acidic residues" evidence="1">
    <location>
        <begin position="303"/>
        <end position="312"/>
    </location>
</feature>
<keyword evidence="2" id="KW-1133">Transmembrane helix</keyword>
<keyword evidence="2" id="KW-0472">Membrane</keyword>